<accession>A0A915KWL3</accession>
<keyword evidence="1" id="KW-1185">Reference proteome</keyword>
<sequence>MAAKKCCRTAAAAKIDKPCALECKTSSTMKCCYKRKASDHSTTERSTAAAIAGRSRVCIVWSGAGSTIWYNLHGYRATLNAVIDQ</sequence>
<protein>
    <submittedName>
        <fullName evidence="2">Uncharacterized protein</fullName>
    </submittedName>
</protein>
<evidence type="ECO:0000313" key="1">
    <source>
        <dbReference type="Proteomes" id="UP000887565"/>
    </source>
</evidence>
<dbReference type="AlphaFoldDB" id="A0A915KWL3"/>
<name>A0A915KWL3_ROMCU</name>
<proteinExistence type="predicted"/>
<dbReference type="WBParaSite" id="nRc.2.0.1.t42549-RA">
    <property type="protein sequence ID" value="nRc.2.0.1.t42549-RA"/>
    <property type="gene ID" value="nRc.2.0.1.g42549"/>
</dbReference>
<evidence type="ECO:0000313" key="2">
    <source>
        <dbReference type="WBParaSite" id="nRc.2.0.1.t42549-RA"/>
    </source>
</evidence>
<organism evidence="1 2">
    <name type="scientific">Romanomermis culicivorax</name>
    <name type="common">Nematode worm</name>
    <dbReference type="NCBI Taxonomy" id="13658"/>
    <lineage>
        <taxon>Eukaryota</taxon>
        <taxon>Metazoa</taxon>
        <taxon>Ecdysozoa</taxon>
        <taxon>Nematoda</taxon>
        <taxon>Enoplea</taxon>
        <taxon>Dorylaimia</taxon>
        <taxon>Mermithida</taxon>
        <taxon>Mermithoidea</taxon>
        <taxon>Mermithidae</taxon>
        <taxon>Romanomermis</taxon>
    </lineage>
</organism>
<dbReference type="Proteomes" id="UP000887565">
    <property type="component" value="Unplaced"/>
</dbReference>
<reference evidence="2" key="1">
    <citation type="submission" date="2022-11" db="UniProtKB">
        <authorList>
            <consortium name="WormBaseParasite"/>
        </authorList>
    </citation>
    <scope>IDENTIFICATION</scope>
</reference>